<protein>
    <submittedName>
        <fullName evidence="3">LytTR family transcriptional regulator</fullName>
    </submittedName>
</protein>
<dbReference type="InterPro" id="IPR046947">
    <property type="entry name" value="LytR-like"/>
</dbReference>
<evidence type="ECO:0000313" key="3">
    <source>
        <dbReference type="EMBL" id="HIT47802.1"/>
    </source>
</evidence>
<evidence type="ECO:0000256" key="1">
    <source>
        <dbReference type="SAM" id="Phobius"/>
    </source>
</evidence>
<gene>
    <name evidence="3" type="ORF">IAC35_08120</name>
</gene>
<dbReference type="Gene3D" id="2.40.50.1020">
    <property type="entry name" value="LytTr DNA-binding domain"/>
    <property type="match status" value="1"/>
</dbReference>
<dbReference type="Proteomes" id="UP000886881">
    <property type="component" value="Unassembled WGS sequence"/>
</dbReference>
<feature type="transmembrane region" description="Helical" evidence="1">
    <location>
        <begin position="85"/>
        <end position="106"/>
    </location>
</feature>
<sequence length="295" mass="33413">MISLLDKVPRYLLGRKELTWTLVFTALFAFVFLMLNLPFSSNPWLEIISGSSVILLVCFFLACVIIVTVSRMLLFRTGYRRGVSVLGYVLWSMGEMVLVSLLYTFFTAKGVSAGLIDTGGRGPLKVFFEALVFAFWCMGVPYLVSCLYLSLADRSNTMRLTDYGDVVSDLPARPAEDKKITLFDNSGALKFAISSENLYFIESDDNYIKVWYSDSSGQMKQYMLRCRLKTVEDSFAGSDLVRCHRKYIVNISKVKLLKAEKEGYKISLDIENVDTIPISRTYEQNVLARFNSKSS</sequence>
<reference evidence="3" key="2">
    <citation type="journal article" date="2021" name="PeerJ">
        <title>Extensive microbial diversity within the chicken gut microbiome revealed by metagenomics and culture.</title>
        <authorList>
            <person name="Gilroy R."/>
            <person name="Ravi A."/>
            <person name="Getino M."/>
            <person name="Pursley I."/>
            <person name="Horton D.L."/>
            <person name="Alikhan N.F."/>
            <person name="Baker D."/>
            <person name="Gharbi K."/>
            <person name="Hall N."/>
            <person name="Watson M."/>
            <person name="Adriaenssens E.M."/>
            <person name="Foster-Nyarko E."/>
            <person name="Jarju S."/>
            <person name="Secka A."/>
            <person name="Antonio M."/>
            <person name="Oren A."/>
            <person name="Chaudhuri R.R."/>
            <person name="La Ragione R."/>
            <person name="Hildebrand F."/>
            <person name="Pallen M.J."/>
        </authorList>
    </citation>
    <scope>NUCLEOTIDE SEQUENCE</scope>
    <source>
        <strain evidence="3">ChiHecec2B26-709</strain>
    </source>
</reference>
<feature type="domain" description="HTH LytTR-type" evidence="2">
    <location>
        <begin position="220"/>
        <end position="292"/>
    </location>
</feature>
<dbReference type="Pfam" id="PF04397">
    <property type="entry name" value="LytTR"/>
    <property type="match status" value="1"/>
</dbReference>
<keyword evidence="1" id="KW-0472">Membrane</keyword>
<dbReference type="GO" id="GO:0000156">
    <property type="term" value="F:phosphorelay response regulator activity"/>
    <property type="evidence" value="ECO:0007669"/>
    <property type="project" value="InterPro"/>
</dbReference>
<evidence type="ECO:0000259" key="2">
    <source>
        <dbReference type="PROSITE" id="PS50930"/>
    </source>
</evidence>
<keyword evidence="1" id="KW-1133">Transmembrane helix</keyword>
<dbReference type="PANTHER" id="PTHR37299:SF1">
    <property type="entry name" value="STAGE 0 SPORULATION PROTEIN A HOMOLOG"/>
    <property type="match status" value="1"/>
</dbReference>
<keyword evidence="1" id="KW-0812">Transmembrane</keyword>
<dbReference type="PANTHER" id="PTHR37299">
    <property type="entry name" value="TRANSCRIPTIONAL REGULATOR-RELATED"/>
    <property type="match status" value="1"/>
</dbReference>
<dbReference type="GO" id="GO:0003677">
    <property type="term" value="F:DNA binding"/>
    <property type="evidence" value="ECO:0007669"/>
    <property type="project" value="InterPro"/>
</dbReference>
<dbReference type="AlphaFoldDB" id="A0A9D1GQX0"/>
<dbReference type="PROSITE" id="PS50930">
    <property type="entry name" value="HTH_LYTTR"/>
    <property type="match status" value="1"/>
</dbReference>
<feature type="transmembrane region" description="Helical" evidence="1">
    <location>
        <begin position="126"/>
        <end position="151"/>
    </location>
</feature>
<dbReference type="SMART" id="SM00850">
    <property type="entry name" value="LytTR"/>
    <property type="match status" value="1"/>
</dbReference>
<dbReference type="EMBL" id="DVLC01000143">
    <property type="protein sequence ID" value="HIT47802.1"/>
    <property type="molecule type" value="Genomic_DNA"/>
</dbReference>
<dbReference type="InterPro" id="IPR007492">
    <property type="entry name" value="LytTR_DNA-bd_dom"/>
</dbReference>
<evidence type="ECO:0000313" key="4">
    <source>
        <dbReference type="Proteomes" id="UP000886881"/>
    </source>
</evidence>
<comment type="caution">
    <text evidence="3">The sequence shown here is derived from an EMBL/GenBank/DDBJ whole genome shotgun (WGS) entry which is preliminary data.</text>
</comment>
<reference evidence="3" key="1">
    <citation type="submission" date="2020-10" db="EMBL/GenBank/DDBJ databases">
        <authorList>
            <person name="Gilroy R."/>
        </authorList>
    </citation>
    <scope>NUCLEOTIDE SEQUENCE</scope>
    <source>
        <strain evidence="3">ChiHecec2B26-709</strain>
    </source>
</reference>
<name>A0A9D1GQX0_9BACT</name>
<proteinExistence type="predicted"/>
<accession>A0A9D1GQX0</accession>
<feature type="transmembrane region" description="Helical" evidence="1">
    <location>
        <begin position="51"/>
        <end position="73"/>
    </location>
</feature>
<feature type="transmembrane region" description="Helical" evidence="1">
    <location>
        <begin position="20"/>
        <end position="39"/>
    </location>
</feature>
<organism evidence="3 4">
    <name type="scientific">Candidatus Cryptobacteroides merdipullorum</name>
    <dbReference type="NCBI Taxonomy" id="2840771"/>
    <lineage>
        <taxon>Bacteria</taxon>
        <taxon>Pseudomonadati</taxon>
        <taxon>Bacteroidota</taxon>
        <taxon>Bacteroidia</taxon>
        <taxon>Bacteroidales</taxon>
        <taxon>Candidatus Cryptobacteroides</taxon>
    </lineage>
</organism>